<keyword evidence="1" id="KW-1133">Transmembrane helix</keyword>
<evidence type="ECO:0000313" key="2">
    <source>
        <dbReference type="EMBL" id="KAG1797307.1"/>
    </source>
</evidence>
<evidence type="ECO:0000256" key="1">
    <source>
        <dbReference type="SAM" id="Phobius"/>
    </source>
</evidence>
<reference evidence="2" key="1">
    <citation type="journal article" date="2020" name="New Phytol.">
        <title>Comparative genomics reveals dynamic genome evolution in host specialist ectomycorrhizal fungi.</title>
        <authorList>
            <person name="Lofgren L.A."/>
            <person name="Nguyen N.H."/>
            <person name="Vilgalys R."/>
            <person name="Ruytinx J."/>
            <person name="Liao H.L."/>
            <person name="Branco S."/>
            <person name="Kuo A."/>
            <person name="LaButti K."/>
            <person name="Lipzen A."/>
            <person name="Andreopoulos W."/>
            <person name="Pangilinan J."/>
            <person name="Riley R."/>
            <person name="Hundley H."/>
            <person name="Na H."/>
            <person name="Barry K."/>
            <person name="Grigoriev I.V."/>
            <person name="Stajich J.E."/>
            <person name="Kennedy P.G."/>
        </authorList>
    </citation>
    <scope>NUCLEOTIDE SEQUENCE</scope>
    <source>
        <strain evidence="2">S12</strain>
    </source>
</reference>
<organism evidence="2 3">
    <name type="scientific">Suillus plorans</name>
    <dbReference type="NCBI Taxonomy" id="116603"/>
    <lineage>
        <taxon>Eukaryota</taxon>
        <taxon>Fungi</taxon>
        <taxon>Dikarya</taxon>
        <taxon>Basidiomycota</taxon>
        <taxon>Agaricomycotina</taxon>
        <taxon>Agaricomycetes</taxon>
        <taxon>Agaricomycetidae</taxon>
        <taxon>Boletales</taxon>
        <taxon>Suillineae</taxon>
        <taxon>Suillaceae</taxon>
        <taxon>Suillus</taxon>
    </lineage>
</organism>
<keyword evidence="1" id="KW-0472">Membrane</keyword>
<dbReference type="GeneID" id="64591363"/>
<evidence type="ECO:0000313" key="3">
    <source>
        <dbReference type="Proteomes" id="UP000719766"/>
    </source>
</evidence>
<dbReference type="AlphaFoldDB" id="A0A9P7DKS0"/>
<gene>
    <name evidence="2" type="ORF">HD556DRAFT_1233477</name>
</gene>
<dbReference type="Proteomes" id="UP000719766">
    <property type="component" value="Unassembled WGS sequence"/>
</dbReference>
<protein>
    <submittedName>
        <fullName evidence="2">Uncharacterized protein</fullName>
    </submittedName>
</protein>
<dbReference type="OrthoDB" id="9451547at2759"/>
<accession>A0A9P7DKS0</accession>
<feature type="transmembrane region" description="Helical" evidence="1">
    <location>
        <begin position="24"/>
        <end position="47"/>
    </location>
</feature>
<sequence>MATIFGGIHCLAWFSTFITHQEQLLWRICALAITGTPWLFLFAIFTFDSVALAFIKLPILLVSIPLYIAARAILLVLMFTTLRHLPADAYQAVSWISLVPHL</sequence>
<comment type="caution">
    <text evidence="2">The sequence shown here is derived from an EMBL/GenBank/DDBJ whole genome shotgun (WGS) entry which is preliminary data.</text>
</comment>
<keyword evidence="1" id="KW-0812">Transmembrane</keyword>
<dbReference type="RefSeq" id="XP_041162417.1">
    <property type="nucleotide sequence ID" value="XM_041297599.1"/>
</dbReference>
<feature type="transmembrane region" description="Helical" evidence="1">
    <location>
        <begin position="59"/>
        <end position="79"/>
    </location>
</feature>
<proteinExistence type="predicted"/>
<keyword evidence="3" id="KW-1185">Reference proteome</keyword>
<dbReference type="PANTHER" id="PTHR35043">
    <property type="entry name" value="TRANSCRIPTION FACTOR DOMAIN-CONTAINING PROTEIN"/>
    <property type="match status" value="1"/>
</dbReference>
<dbReference type="PANTHER" id="PTHR35043:SF7">
    <property type="entry name" value="TRANSCRIPTION FACTOR DOMAIN-CONTAINING PROTEIN"/>
    <property type="match status" value="1"/>
</dbReference>
<name>A0A9P7DKS0_9AGAM</name>
<dbReference type="EMBL" id="JABBWE010000016">
    <property type="protein sequence ID" value="KAG1797307.1"/>
    <property type="molecule type" value="Genomic_DNA"/>
</dbReference>